<dbReference type="GO" id="GO:0042781">
    <property type="term" value="F:3'-tRNA processing endoribonuclease activity"/>
    <property type="evidence" value="ECO:0007669"/>
    <property type="project" value="UniProtKB-EC"/>
</dbReference>
<feature type="domain" description="Metallo-beta-lactamase" evidence="12">
    <location>
        <begin position="672"/>
        <end position="880"/>
    </location>
</feature>
<dbReference type="Proteomes" id="UP000756346">
    <property type="component" value="Unassembled WGS sequence"/>
</dbReference>
<dbReference type="AlphaFoldDB" id="A0A9P8YF89"/>
<name>A0A9P8YF89_9PEZI</name>
<evidence type="ECO:0000256" key="4">
    <source>
        <dbReference type="ARBA" id="ARBA00012477"/>
    </source>
</evidence>
<evidence type="ECO:0000256" key="11">
    <source>
        <dbReference type="SAM" id="Coils"/>
    </source>
</evidence>
<feature type="domain" description="tRNase Z endonuclease" evidence="13">
    <location>
        <begin position="110"/>
        <end position="171"/>
    </location>
</feature>
<feature type="coiled-coil region" evidence="11">
    <location>
        <begin position="179"/>
        <end position="206"/>
    </location>
</feature>
<evidence type="ECO:0000313" key="15">
    <source>
        <dbReference type="Proteomes" id="UP000756346"/>
    </source>
</evidence>
<keyword evidence="8" id="KW-0255">Endonuclease</keyword>
<evidence type="ECO:0000259" key="12">
    <source>
        <dbReference type="Pfam" id="PF12706"/>
    </source>
</evidence>
<dbReference type="GeneID" id="70182470"/>
<dbReference type="GO" id="GO:0046872">
    <property type="term" value="F:metal ion binding"/>
    <property type="evidence" value="ECO:0007669"/>
    <property type="project" value="UniProtKB-KW"/>
</dbReference>
<evidence type="ECO:0000256" key="1">
    <source>
        <dbReference type="ARBA" id="ARBA00000402"/>
    </source>
</evidence>
<organism evidence="14 15">
    <name type="scientific">Microdochium trichocladiopsis</name>
    <dbReference type="NCBI Taxonomy" id="1682393"/>
    <lineage>
        <taxon>Eukaryota</taxon>
        <taxon>Fungi</taxon>
        <taxon>Dikarya</taxon>
        <taxon>Ascomycota</taxon>
        <taxon>Pezizomycotina</taxon>
        <taxon>Sordariomycetes</taxon>
        <taxon>Xylariomycetidae</taxon>
        <taxon>Xylariales</taxon>
        <taxon>Microdochiaceae</taxon>
        <taxon>Microdochium</taxon>
    </lineage>
</organism>
<keyword evidence="15" id="KW-1185">Reference proteome</keyword>
<dbReference type="Gene3D" id="3.60.15.10">
    <property type="entry name" value="Ribonuclease Z/Hydroxyacylglutathione hydrolase-like"/>
    <property type="match status" value="2"/>
</dbReference>
<dbReference type="EMBL" id="JAGTJQ010000002">
    <property type="protein sequence ID" value="KAH7038238.1"/>
    <property type="molecule type" value="Genomic_DNA"/>
</dbReference>
<dbReference type="Pfam" id="PF13691">
    <property type="entry name" value="Lactamase_B_4"/>
    <property type="match status" value="1"/>
</dbReference>
<dbReference type="InterPro" id="IPR036866">
    <property type="entry name" value="RibonucZ/Hydroxyglut_hydro"/>
</dbReference>
<keyword evidence="7" id="KW-0479">Metal-binding</keyword>
<gene>
    <name evidence="14" type="ORF">B0I36DRAFT_315847</name>
</gene>
<dbReference type="PANTHER" id="PTHR12553">
    <property type="entry name" value="ZINC PHOSPHODIESTERASE ELAC PROTEIN 2"/>
    <property type="match status" value="1"/>
</dbReference>
<keyword evidence="9" id="KW-0378">Hydrolase</keyword>
<dbReference type="OrthoDB" id="527344at2759"/>
<comment type="caution">
    <text evidence="14">The sequence shown here is derived from an EMBL/GenBank/DDBJ whole genome shotgun (WGS) entry which is preliminary data.</text>
</comment>
<keyword evidence="10" id="KW-0862">Zinc</keyword>
<evidence type="ECO:0000256" key="8">
    <source>
        <dbReference type="ARBA" id="ARBA00022759"/>
    </source>
</evidence>
<dbReference type="EC" id="3.1.26.11" evidence="4"/>
<comment type="cofactor">
    <cofactor evidence="2">
        <name>Zn(2+)</name>
        <dbReference type="ChEBI" id="CHEBI:29105"/>
    </cofactor>
</comment>
<keyword evidence="5" id="KW-0819">tRNA processing</keyword>
<dbReference type="SUPFAM" id="SSF56281">
    <property type="entry name" value="Metallo-hydrolase/oxidoreductase"/>
    <property type="match status" value="1"/>
</dbReference>
<evidence type="ECO:0000313" key="14">
    <source>
        <dbReference type="EMBL" id="KAH7038238.1"/>
    </source>
</evidence>
<dbReference type="RefSeq" id="XP_046017359.1">
    <property type="nucleotide sequence ID" value="XM_046152924.1"/>
</dbReference>
<evidence type="ECO:0000256" key="5">
    <source>
        <dbReference type="ARBA" id="ARBA00022694"/>
    </source>
</evidence>
<sequence>MWPRQATICVPSRPFLSFQRPPTCRAFAHRASLSARRTQPRNKPTVNPKDFFEGKYQDVIAIDANRPWYHRRADIFVFGRSEPRVDKPKGPVVPIPAPGFSQRMLVKAQLATAPTADTPGACVMLHFDNKRYIIGNISEGTQRCMTQRKIPLAKAQDLFISGPVDWRSCGGVIGTILTVADTLSNAREATNQVNKERKEKGRAEVAHSAVSSLNLHGGKNLTHLLATARRFVFRKGLPLKPHEITSDRAEQRSIGEPDWKDENINVWYLPIESSSDNPSTARTRKRSHEEYLDKTPAVRDSDKGIAANVVEQMFNSNWRLDALVETTVHKAQLPAKLFVRGKDGHIKPYTGPMPGGSVPLPDIPDIPVLVRQPWPATMVTNLPPTEPSTQSLCYIIKGHETRGKFNPVEAIKYGVAKTDFKLLTAGQTVKGKDGVDVTPSMVLGAPVEGKGFAFVDIPDTSYIKPLVERSEWSSTEIMKGVQAIYWSLGPGIIHDDSLQDFMKKMSSLKHIVCAPDTCPNMISMESVATQAYKLHAIDPQRFPLPYFNNNSTVLETPVPSSPACFEVGRTGHTIQLAPQVVVQDDKIVPFPDIQLMALAGTDKDTRKEITRLTRKAFTKTEKPEFLSKVERIEVDIPNRDAEIITLGTGSALPSKYRNVSATLIRVPGYGSYLLDCGENTLGQMKRVFGPELATVLQELKGVWISHLHADHHLGTAGVLKAWNEATASDASRRLFVASHTGMIQWLREYQKVEDFGFSRLQLFTFEGGPRKSILPPKVMTEAEQAMFGIQQIDACYVDHCHGALAVVLTWPSGLKISYSGDCRPSKEFVQIGQGTTLLIHESTFDDELSGDARAKKHSTMSEAIDVGRQMGARRILLTHFSQRYQKIANLGTDIQDIEEDVVGKDKARLDEVILVAFDYMKVKLGDFRKAQAFVPAIQKLFEDVDDQ</sequence>
<dbReference type="InterPro" id="IPR047151">
    <property type="entry name" value="RNZ2-like"/>
</dbReference>
<evidence type="ECO:0000256" key="9">
    <source>
        <dbReference type="ARBA" id="ARBA00022801"/>
    </source>
</evidence>
<dbReference type="CDD" id="cd07718">
    <property type="entry name" value="RNaseZ_ELAC1_ELAC2-C-term-like_MBL-fold"/>
    <property type="match status" value="1"/>
</dbReference>
<accession>A0A9P8YF89</accession>
<dbReference type="Pfam" id="PF12706">
    <property type="entry name" value="Lactamase_B_2"/>
    <property type="match status" value="1"/>
</dbReference>
<comment type="similarity">
    <text evidence="3">Belongs to the RNase Z family.</text>
</comment>
<evidence type="ECO:0000256" key="7">
    <source>
        <dbReference type="ARBA" id="ARBA00022723"/>
    </source>
</evidence>
<reference evidence="14" key="1">
    <citation type="journal article" date="2021" name="Nat. Commun.">
        <title>Genetic determinants of endophytism in the Arabidopsis root mycobiome.</title>
        <authorList>
            <person name="Mesny F."/>
            <person name="Miyauchi S."/>
            <person name="Thiergart T."/>
            <person name="Pickel B."/>
            <person name="Atanasova L."/>
            <person name="Karlsson M."/>
            <person name="Huettel B."/>
            <person name="Barry K.W."/>
            <person name="Haridas S."/>
            <person name="Chen C."/>
            <person name="Bauer D."/>
            <person name="Andreopoulos W."/>
            <person name="Pangilinan J."/>
            <person name="LaButti K."/>
            <person name="Riley R."/>
            <person name="Lipzen A."/>
            <person name="Clum A."/>
            <person name="Drula E."/>
            <person name="Henrissat B."/>
            <person name="Kohler A."/>
            <person name="Grigoriev I.V."/>
            <person name="Martin F.M."/>
            <person name="Hacquard S."/>
        </authorList>
    </citation>
    <scope>NUCLEOTIDE SEQUENCE</scope>
    <source>
        <strain evidence="14">MPI-CAGE-CH-0230</strain>
    </source>
</reference>
<dbReference type="InterPro" id="IPR001279">
    <property type="entry name" value="Metallo-B-lactamas"/>
</dbReference>
<dbReference type="PANTHER" id="PTHR12553:SF49">
    <property type="entry name" value="ZINC PHOSPHODIESTERASE ELAC PROTEIN 2"/>
    <property type="match status" value="1"/>
</dbReference>
<keyword evidence="6" id="KW-0540">Nuclease</keyword>
<evidence type="ECO:0000256" key="3">
    <source>
        <dbReference type="ARBA" id="ARBA00007823"/>
    </source>
</evidence>
<protein>
    <recommendedName>
        <fullName evidence="4">ribonuclease Z</fullName>
        <ecNumber evidence="4">3.1.26.11</ecNumber>
    </recommendedName>
</protein>
<evidence type="ECO:0000256" key="6">
    <source>
        <dbReference type="ARBA" id="ARBA00022722"/>
    </source>
</evidence>
<dbReference type="GO" id="GO:0005739">
    <property type="term" value="C:mitochondrion"/>
    <property type="evidence" value="ECO:0007669"/>
    <property type="project" value="TreeGrafter"/>
</dbReference>
<evidence type="ECO:0000256" key="10">
    <source>
        <dbReference type="ARBA" id="ARBA00022833"/>
    </source>
</evidence>
<dbReference type="GO" id="GO:1990180">
    <property type="term" value="P:mitochondrial tRNA 3'-end processing"/>
    <property type="evidence" value="ECO:0007669"/>
    <property type="project" value="TreeGrafter"/>
</dbReference>
<proteinExistence type="inferred from homology"/>
<evidence type="ECO:0000259" key="13">
    <source>
        <dbReference type="Pfam" id="PF13691"/>
    </source>
</evidence>
<dbReference type="InterPro" id="IPR027794">
    <property type="entry name" value="tRNase_Z_dom"/>
</dbReference>
<keyword evidence="11" id="KW-0175">Coiled coil</keyword>
<comment type="catalytic activity">
    <reaction evidence="1">
        <text>Endonucleolytic cleavage of RNA, removing extra 3' nucleotides from tRNA precursor, generating 3' termini of tRNAs. A 3'-hydroxy group is left at the tRNA terminus and a 5'-phosphoryl group is left at the trailer molecule.</text>
        <dbReference type="EC" id="3.1.26.11"/>
    </reaction>
</comment>
<evidence type="ECO:0000256" key="2">
    <source>
        <dbReference type="ARBA" id="ARBA00001947"/>
    </source>
</evidence>